<evidence type="ECO:0000313" key="3">
    <source>
        <dbReference type="Proteomes" id="UP000094165"/>
    </source>
</evidence>
<protein>
    <submittedName>
        <fullName evidence="2">SAM-dependent methyltransferase</fullName>
    </submittedName>
</protein>
<sequence length="216" mass="25232">MHLLDRLEIYLFHRTRLKKWRGRNAKILGWSDETAQNKRFQAIATATNFNDRSVLDLGCGFGDLFRYLDEIYTLDSYTGIDQHRPFIQTTKKRFAQHHLDPNTKTASHFIWGDFSQMTLKPHDIVVASGSLNYRSRNDDYLSSVINQMYQAADKVLIFNLLNADVFPPQPLLVSYNKQAIYRYCKLQCDDVSLIDDYAEEDFTIVMRKPAVQCNLY</sequence>
<organism evidence="2 3">
    <name type="scientific">Vibrio genomosp. F6 str. FF-238</name>
    <dbReference type="NCBI Taxonomy" id="1191298"/>
    <lineage>
        <taxon>Bacteria</taxon>
        <taxon>Pseudomonadati</taxon>
        <taxon>Pseudomonadota</taxon>
        <taxon>Gammaproteobacteria</taxon>
        <taxon>Vibrionales</taxon>
        <taxon>Vibrionaceae</taxon>
        <taxon>Vibrio</taxon>
    </lineage>
</organism>
<keyword evidence="2" id="KW-0489">Methyltransferase</keyword>
<accession>A0A1E5D8Q4</accession>
<feature type="domain" description="Methyltransferase" evidence="1">
    <location>
        <begin position="54"/>
        <end position="149"/>
    </location>
</feature>
<dbReference type="InterPro" id="IPR041698">
    <property type="entry name" value="Methyltransf_25"/>
</dbReference>
<dbReference type="Gene3D" id="3.40.50.150">
    <property type="entry name" value="Vaccinia Virus protein VP39"/>
    <property type="match status" value="1"/>
</dbReference>
<gene>
    <name evidence="2" type="ORF">A130_10475</name>
</gene>
<dbReference type="GO" id="GO:0032259">
    <property type="term" value="P:methylation"/>
    <property type="evidence" value="ECO:0007669"/>
    <property type="project" value="UniProtKB-KW"/>
</dbReference>
<dbReference type="InterPro" id="IPR029063">
    <property type="entry name" value="SAM-dependent_MTases_sf"/>
</dbReference>
<keyword evidence="2" id="KW-0808">Transferase</keyword>
<dbReference type="CDD" id="cd02440">
    <property type="entry name" value="AdoMet_MTases"/>
    <property type="match status" value="1"/>
</dbReference>
<dbReference type="EMBL" id="AJYW02000011">
    <property type="protein sequence ID" value="OEE80141.1"/>
    <property type="molecule type" value="Genomic_DNA"/>
</dbReference>
<evidence type="ECO:0000313" key="2">
    <source>
        <dbReference type="EMBL" id="OEE80141.1"/>
    </source>
</evidence>
<proteinExistence type="predicted"/>
<dbReference type="SUPFAM" id="SSF53335">
    <property type="entry name" value="S-adenosyl-L-methionine-dependent methyltransferases"/>
    <property type="match status" value="1"/>
</dbReference>
<keyword evidence="3" id="KW-1185">Reference proteome</keyword>
<dbReference type="AlphaFoldDB" id="A0A1E5D8Q4"/>
<comment type="caution">
    <text evidence="2">The sequence shown here is derived from an EMBL/GenBank/DDBJ whole genome shotgun (WGS) entry which is preliminary data.</text>
</comment>
<dbReference type="Proteomes" id="UP000094165">
    <property type="component" value="Unassembled WGS sequence"/>
</dbReference>
<dbReference type="GO" id="GO:0008168">
    <property type="term" value="F:methyltransferase activity"/>
    <property type="evidence" value="ECO:0007669"/>
    <property type="project" value="UniProtKB-KW"/>
</dbReference>
<name>A0A1E5D8Q4_9VIBR</name>
<dbReference type="RefSeq" id="WP_017053593.1">
    <property type="nucleotide sequence ID" value="NZ_AJYW02000011.1"/>
</dbReference>
<reference evidence="2 3" key="1">
    <citation type="journal article" date="2012" name="Science">
        <title>Ecological populations of bacteria act as socially cohesive units of antibiotic production and resistance.</title>
        <authorList>
            <person name="Cordero O.X."/>
            <person name="Wildschutte H."/>
            <person name="Kirkup B."/>
            <person name="Proehl S."/>
            <person name="Ngo L."/>
            <person name="Hussain F."/>
            <person name="Le Roux F."/>
            <person name="Mincer T."/>
            <person name="Polz M.F."/>
        </authorList>
    </citation>
    <scope>NUCLEOTIDE SEQUENCE [LARGE SCALE GENOMIC DNA]</scope>
    <source>
        <strain evidence="2 3">FF-238</strain>
    </source>
</reference>
<evidence type="ECO:0000259" key="1">
    <source>
        <dbReference type="Pfam" id="PF13649"/>
    </source>
</evidence>
<dbReference type="Pfam" id="PF13649">
    <property type="entry name" value="Methyltransf_25"/>
    <property type="match status" value="1"/>
</dbReference>